<reference evidence="4" key="1">
    <citation type="submission" date="2025-08" db="UniProtKB">
        <authorList>
            <consortium name="RefSeq"/>
        </authorList>
    </citation>
    <scope>IDENTIFICATION</scope>
    <source>
        <tissue evidence="4">Muscle</tissue>
    </source>
</reference>
<feature type="domain" description="DUF4685" evidence="2">
    <location>
        <begin position="190"/>
        <end position="294"/>
    </location>
</feature>
<keyword evidence="3" id="KW-1185">Reference proteome</keyword>
<name>A0A8B7RAM4_HIPAR</name>
<feature type="region of interest" description="Disordered" evidence="1">
    <location>
        <begin position="1"/>
        <end position="76"/>
    </location>
</feature>
<evidence type="ECO:0000313" key="4">
    <source>
        <dbReference type="RefSeq" id="XP_019497218.1"/>
    </source>
</evidence>
<dbReference type="InterPro" id="IPR032756">
    <property type="entry name" value="DUF4685"/>
</dbReference>
<evidence type="ECO:0000256" key="1">
    <source>
        <dbReference type="SAM" id="MobiDB-lite"/>
    </source>
</evidence>
<feature type="compositionally biased region" description="Low complexity" evidence="1">
    <location>
        <begin position="63"/>
        <end position="74"/>
    </location>
</feature>
<accession>A0A8B7RAM4</accession>
<evidence type="ECO:0000313" key="3">
    <source>
        <dbReference type="Proteomes" id="UP000694851"/>
    </source>
</evidence>
<sequence>MRRVTPPPRAQQVEPKGFPSKGDSGVTGPLLPRLPPRELGPAPGAKRWGDSRASGGGAEWWQASSGESSSAEAGTGVWSSLQRLPTLRIVQQRAAPNRTGQRSLLPPPLILDGMPWTRASLRPGSGECEDSWRGSAREAQDSLGAHLGEFLPSRFQKFLYQLGAECVQQPPPQISRGVSEHCQHPQCPNCSFLPDLRSQTSYFQNSLKERLLHQIPTLGPLRSDHTPSTTIKKANNRAHGIQAPKLKAVLTHSSSGEDSRHCRRYCPFRVRFADETLRDIALRYWERSCALQQGSENGPATQSAASERVFDSVGQWLESLPKTPYPRAEEEAVASSLFSWDCLGLPTPALQGHLPEDTFMNTSLPFIPSATPPRQQTDLKTFLGTHSTLEQVYKPPCSCNQKLESFLPHLLLHKVLKRGRPKGYQPLLPSVTRHQAQP</sequence>
<dbReference type="Pfam" id="PF15737">
    <property type="entry name" value="DUF4685"/>
    <property type="match status" value="1"/>
</dbReference>
<dbReference type="RefSeq" id="XP_019497218.1">
    <property type="nucleotide sequence ID" value="XM_019641673.1"/>
</dbReference>
<proteinExistence type="predicted"/>
<evidence type="ECO:0000259" key="2">
    <source>
        <dbReference type="Pfam" id="PF15737"/>
    </source>
</evidence>
<dbReference type="AlphaFoldDB" id="A0A8B7RAM4"/>
<protein>
    <submittedName>
        <fullName evidence="4">Uncharacterized protein C9orf50 homolog</fullName>
    </submittedName>
</protein>
<dbReference type="KEGG" id="hai:109382294"/>
<dbReference type="CTD" id="101663964"/>
<organism evidence="3 4">
    <name type="scientific">Hipposideros armiger</name>
    <name type="common">Great Himalayan leaf-nosed bat</name>
    <dbReference type="NCBI Taxonomy" id="186990"/>
    <lineage>
        <taxon>Eukaryota</taxon>
        <taxon>Metazoa</taxon>
        <taxon>Chordata</taxon>
        <taxon>Craniata</taxon>
        <taxon>Vertebrata</taxon>
        <taxon>Euteleostomi</taxon>
        <taxon>Mammalia</taxon>
        <taxon>Eutheria</taxon>
        <taxon>Laurasiatheria</taxon>
        <taxon>Chiroptera</taxon>
        <taxon>Yinpterochiroptera</taxon>
        <taxon>Rhinolophoidea</taxon>
        <taxon>Hipposideridae</taxon>
        <taxon>Hipposideros</taxon>
    </lineage>
</organism>
<dbReference type="Proteomes" id="UP000694851">
    <property type="component" value="Unplaced"/>
</dbReference>
<dbReference type="PANTHER" id="PTHR36865:SF1">
    <property type="entry name" value="RIKEN CDNA 1700001O22 GENE"/>
    <property type="match status" value="1"/>
</dbReference>
<dbReference type="PANTHER" id="PTHR36865">
    <property type="entry name" value="RIKEN CDNA 1700001O22 GENE"/>
    <property type="match status" value="1"/>
</dbReference>
<dbReference type="GeneID" id="109382294"/>
<dbReference type="OrthoDB" id="9837695at2759"/>
<gene>
    <name evidence="4" type="primary">CUNH9orf50</name>
</gene>